<reference evidence="1" key="1">
    <citation type="journal article" date="2014" name="Front. Microbiol.">
        <title>High frequency of phylogenetically diverse reductive dehalogenase-homologous genes in deep subseafloor sedimentary metagenomes.</title>
        <authorList>
            <person name="Kawai M."/>
            <person name="Futagami T."/>
            <person name="Toyoda A."/>
            <person name="Takaki Y."/>
            <person name="Nishi S."/>
            <person name="Hori S."/>
            <person name="Arai W."/>
            <person name="Tsubouchi T."/>
            <person name="Morono Y."/>
            <person name="Uchiyama I."/>
            <person name="Ito T."/>
            <person name="Fujiyama A."/>
            <person name="Inagaki F."/>
            <person name="Takami H."/>
        </authorList>
    </citation>
    <scope>NUCLEOTIDE SEQUENCE</scope>
    <source>
        <strain evidence="1">Expedition CK06-06</strain>
    </source>
</reference>
<name>X0YM93_9ZZZZ</name>
<dbReference type="EMBL" id="BART01007407">
    <property type="protein sequence ID" value="GAG57424.1"/>
    <property type="molecule type" value="Genomic_DNA"/>
</dbReference>
<dbReference type="AlphaFoldDB" id="X0YM93"/>
<protein>
    <submittedName>
        <fullName evidence="1">Uncharacterized protein</fullName>
    </submittedName>
</protein>
<gene>
    <name evidence="1" type="ORF">S01H4_16856</name>
</gene>
<sequence length="43" mass="5036">MSNKTLYRITACNLLNQIEKDFHLVVGNVSHKNWTSLPQKHKK</sequence>
<proteinExistence type="predicted"/>
<accession>X0YM93</accession>
<comment type="caution">
    <text evidence="1">The sequence shown here is derived from an EMBL/GenBank/DDBJ whole genome shotgun (WGS) entry which is preliminary data.</text>
</comment>
<evidence type="ECO:0000313" key="1">
    <source>
        <dbReference type="EMBL" id="GAG57424.1"/>
    </source>
</evidence>
<organism evidence="1">
    <name type="scientific">marine sediment metagenome</name>
    <dbReference type="NCBI Taxonomy" id="412755"/>
    <lineage>
        <taxon>unclassified sequences</taxon>
        <taxon>metagenomes</taxon>
        <taxon>ecological metagenomes</taxon>
    </lineage>
</organism>